<dbReference type="InterPro" id="IPR036397">
    <property type="entry name" value="RNaseH_sf"/>
</dbReference>
<keyword evidence="3" id="KW-0695">RNA-directed DNA polymerase</keyword>
<dbReference type="SUPFAM" id="SSF53098">
    <property type="entry name" value="Ribonuclease H-like"/>
    <property type="match status" value="1"/>
</dbReference>
<protein>
    <submittedName>
        <fullName evidence="3">Reverse transcriptase domain-containing protein</fullName>
    </submittedName>
</protein>
<dbReference type="InterPro" id="IPR001584">
    <property type="entry name" value="Integrase_cat-core"/>
</dbReference>
<dbReference type="Gene3D" id="3.30.420.10">
    <property type="entry name" value="Ribonuclease H-like superfamily/Ribonuclease H"/>
    <property type="match status" value="1"/>
</dbReference>
<dbReference type="PROSITE" id="PS50994">
    <property type="entry name" value="INTEGRASE"/>
    <property type="match status" value="1"/>
</dbReference>
<dbReference type="GO" id="GO:0003964">
    <property type="term" value="F:RNA-directed DNA polymerase activity"/>
    <property type="evidence" value="ECO:0007669"/>
    <property type="project" value="UniProtKB-KW"/>
</dbReference>
<feature type="compositionally biased region" description="Polar residues" evidence="1">
    <location>
        <begin position="137"/>
        <end position="153"/>
    </location>
</feature>
<dbReference type="AlphaFoldDB" id="A0A6L2JW22"/>
<proteinExistence type="predicted"/>
<dbReference type="Gene3D" id="1.10.340.70">
    <property type="match status" value="1"/>
</dbReference>
<evidence type="ECO:0000256" key="1">
    <source>
        <dbReference type="SAM" id="MobiDB-lite"/>
    </source>
</evidence>
<accession>A0A6L2JW22</accession>
<name>A0A6L2JW22_TANCI</name>
<dbReference type="GO" id="GO:0003676">
    <property type="term" value="F:nucleic acid binding"/>
    <property type="evidence" value="ECO:0007669"/>
    <property type="project" value="InterPro"/>
</dbReference>
<gene>
    <name evidence="3" type="ORF">Tci_012750</name>
</gene>
<feature type="compositionally biased region" description="Basic and acidic residues" evidence="1">
    <location>
        <begin position="898"/>
        <end position="917"/>
    </location>
</feature>
<dbReference type="InterPro" id="IPR041588">
    <property type="entry name" value="Integrase_H2C2"/>
</dbReference>
<feature type="domain" description="Integrase catalytic" evidence="2">
    <location>
        <begin position="662"/>
        <end position="835"/>
    </location>
</feature>
<dbReference type="Pfam" id="PF00078">
    <property type="entry name" value="RVT_1"/>
    <property type="match status" value="1"/>
</dbReference>
<dbReference type="Pfam" id="PF17921">
    <property type="entry name" value="Integrase_H2C2"/>
    <property type="match status" value="1"/>
</dbReference>
<dbReference type="Gene3D" id="3.10.10.10">
    <property type="entry name" value="HIV Type 1 Reverse Transcriptase, subunit A, domain 1"/>
    <property type="match status" value="1"/>
</dbReference>
<evidence type="ECO:0000313" key="3">
    <source>
        <dbReference type="EMBL" id="GEU40772.1"/>
    </source>
</evidence>
<evidence type="ECO:0000259" key="2">
    <source>
        <dbReference type="PROSITE" id="PS50994"/>
    </source>
</evidence>
<feature type="region of interest" description="Disordered" evidence="1">
    <location>
        <begin position="137"/>
        <end position="166"/>
    </location>
</feature>
<dbReference type="InterPro" id="IPR050951">
    <property type="entry name" value="Retrovirus_Pol_polyprotein"/>
</dbReference>
<dbReference type="Gene3D" id="3.30.70.270">
    <property type="match status" value="1"/>
</dbReference>
<dbReference type="CDD" id="cd01647">
    <property type="entry name" value="RT_LTR"/>
    <property type="match status" value="1"/>
</dbReference>
<comment type="caution">
    <text evidence="3">The sequence shown here is derived from an EMBL/GenBank/DDBJ whole genome shotgun (WGS) entry which is preliminary data.</text>
</comment>
<dbReference type="GO" id="GO:0015074">
    <property type="term" value="P:DNA integration"/>
    <property type="evidence" value="ECO:0007669"/>
    <property type="project" value="InterPro"/>
</dbReference>
<dbReference type="InterPro" id="IPR043502">
    <property type="entry name" value="DNA/RNA_pol_sf"/>
</dbReference>
<dbReference type="InterPro" id="IPR043128">
    <property type="entry name" value="Rev_trsase/Diguanyl_cyclase"/>
</dbReference>
<organism evidence="3">
    <name type="scientific">Tanacetum cinerariifolium</name>
    <name type="common">Dalmatian daisy</name>
    <name type="synonym">Chrysanthemum cinerariifolium</name>
    <dbReference type="NCBI Taxonomy" id="118510"/>
    <lineage>
        <taxon>Eukaryota</taxon>
        <taxon>Viridiplantae</taxon>
        <taxon>Streptophyta</taxon>
        <taxon>Embryophyta</taxon>
        <taxon>Tracheophyta</taxon>
        <taxon>Spermatophyta</taxon>
        <taxon>Magnoliopsida</taxon>
        <taxon>eudicotyledons</taxon>
        <taxon>Gunneridae</taxon>
        <taxon>Pentapetalae</taxon>
        <taxon>asterids</taxon>
        <taxon>campanulids</taxon>
        <taxon>Asterales</taxon>
        <taxon>Asteraceae</taxon>
        <taxon>Asteroideae</taxon>
        <taxon>Anthemideae</taxon>
        <taxon>Anthemidinae</taxon>
        <taxon>Tanacetum</taxon>
    </lineage>
</organism>
<dbReference type="PANTHER" id="PTHR37984:SF5">
    <property type="entry name" value="PROTEIN NYNRIN-LIKE"/>
    <property type="match status" value="1"/>
</dbReference>
<dbReference type="EMBL" id="BKCJ010001348">
    <property type="protein sequence ID" value="GEU40772.1"/>
    <property type="molecule type" value="Genomic_DNA"/>
</dbReference>
<dbReference type="InterPro" id="IPR000477">
    <property type="entry name" value="RT_dom"/>
</dbReference>
<feature type="region of interest" description="Disordered" evidence="1">
    <location>
        <begin position="889"/>
        <end position="917"/>
    </location>
</feature>
<sequence length="917" mass="103529">MAFEKPPTYPGLPPSVRGPTQQNIRVATKPRDKLDAAQMSQDVRRITYFCNTYAEGPSPTTLTFAVRNMAEKGRKMSQENLNGTTSDAALREYCDKHSGTSPTAPAFVVRNTAGKGREMSQENLNGTTSRPLSYRTMTTHSGPSPTAPTSAVRNTAGKGREMSQENLNGTTSDVALREYWTPNRRMDLRKRIRSKRVRNVSGSLKSSRTTTVAKILKVVTIVPAQEEQNLLLRNIITKEHPHAGQKHCQKEKIVQENTGSQGGILTLKSSKIIPIECATVLGPEGHPSIVNQAIKERIKKPADMTGVPRHIAEHRLREKQREQRRGLSSLLSFFYRSAQSVNKQDGCPLISQKKRGQAADRNQAIQEKVGKLVDADFKDLNKACPKDDYPLSEIDWKVESLYGFPFKCFLDAYKGYHQIKMAKEDEEKTTFIASHEIFCYSKMPFGLRNVGATYQRLVEKAFHKQIGRNLEVYVDDIVIKIQEGMFLGYKVNTKGIKVCSDKADAILSLPSSKCLKDVQKLNGKLASLNRAGLILTNPKGTEFTYALRFKFETTNNEAEYKALIAGLRIAEQIVVEEEGDTWMTPIYEYLTVETLLAEVNKARAVRRSCSMHAGTRSVVAKALQTRYYWPTMHKDERTLIRECQECQVHRPVLRNPQQKLTPTTSPWSFYKWGINIAGPFSKGPSKVKFLIVAIDCFTKWIKAKPLATITGNQVKKFVWDNIVCIFGLPREIISDNGKQFQGNPFKDWYENLCIRQRFAFVKHPQVNGLVEMANQSLGEGSKARLDARSKNWMEEISHVLWAHRTMIKSSNGDTRFSLTYETEAVVPTEIGMPTLMIAEVDMVQNDEALKINLDLLEERREHATIREARSKAKMEKYYNSKVRSTSFKPGDLVYRSNDASHAEEGGKLIPSGKDHTK</sequence>
<keyword evidence="3" id="KW-0548">Nucleotidyltransferase</keyword>
<keyword evidence="3" id="KW-0808">Transferase</keyword>
<dbReference type="InterPro" id="IPR012337">
    <property type="entry name" value="RNaseH-like_sf"/>
</dbReference>
<feature type="region of interest" description="Disordered" evidence="1">
    <location>
        <begin position="1"/>
        <end position="22"/>
    </location>
</feature>
<dbReference type="PANTHER" id="PTHR37984">
    <property type="entry name" value="PROTEIN CBG26694"/>
    <property type="match status" value="1"/>
</dbReference>
<dbReference type="SUPFAM" id="SSF56672">
    <property type="entry name" value="DNA/RNA polymerases"/>
    <property type="match status" value="1"/>
</dbReference>
<reference evidence="3" key="1">
    <citation type="journal article" date="2019" name="Sci. Rep.">
        <title>Draft genome of Tanacetum cinerariifolium, the natural source of mosquito coil.</title>
        <authorList>
            <person name="Yamashiro T."/>
            <person name="Shiraishi A."/>
            <person name="Satake H."/>
            <person name="Nakayama K."/>
        </authorList>
    </citation>
    <scope>NUCLEOTIDE SEQUENCE</scope>
</reference>